<dbReference type="GO" id="GO:0008300">
    <property type="term" value="P:isoprenoid catabolic process"/>
    <property type="evidence" value="ECO:0007669"/>
    <property type="project" value="TreeGrafter"/>
</dbReference>
<dbReference type="PANTHER" id="PTHR42964">
    <property type="entry name" value="ENOYL-COA HYDRATASE"/>
    <property type="match status" value="1"/>
</dbReference>
<dbReference type="Pfam" id="PF00378">
    <property type="entry name" value="ECH_1"/>
    <property type="match status" value="1"/>
</dbReference>
<dbReference type="InterPro" id="IPR051683">
    <property type="entry name" value="Enoyl-CoA_Hydratase/Isomerase"/>
</dbReference>
<comment type="similarity">
    <text evidence="1">Belongs to the enoyl-CoA hydratase/isomerase family.</text>
</comment>
<dbReference type="CDD" id="cd06558">
    <property type="entry name" value="crotonase-like"/>
    <property type="match status" value="1"/>
</dbReference>
<dbReference type="GO" id="GO:0003824">
    <property type="term" value="F:catalytic activity"/>
    <property type="evidence" value="ECO:0007669"/>
    <property type="project" value="UniProtKB-ARBA"/>
</dbReference>
<accession>A0A837G764</accession>
<dbReference type="EMBL" id="JXXR01000011">
    <property type="protein sequence ID" value="KJY73292.1"/>
    <property type="molecule type" value="Genomic_DNA"/>
</dbReference>
<name>A0A837G764_9VIBR</name>
<dbReference type="PANTHER" id="PTHR42964:SF1">
    <property type="entry name" value="POLYKETIDE BIOSYNTHESIS ENOYL-COA HYDRATASE PKSH-RELATED"/>
    <property type="match status" value="1"/>
</dbReference>
<organism evidence="2">
    <name type="scientific">Vibrio coralliilyticus</name>
    <dbReference type="NCBI Taxonomy" id="190893"/>
    <lineage>
        <taxon>Bacteria</taxon>
        <taxon>Pseudomonadati</taxon>
        <taxon>Pseudomonadota</taxon>
        <taxon>Gammaproteobacteria</taxon>
        <taxon>Vibrionales</taxon>
        <taxon>Vibrionaceae</taxon>
        <taxon>Vibrio</taxon>
    </lineage>
</organism>
<dbReference type="Gene3D" id="1.10.12.10">
    <property type="entry name" value="Lyase 2-enoyl-coa Hydratase, Chain A, domain 2"/>
    <property type="match status" value="1"/>
</dbReference>
<comment type="caution">
    <text evidence="2">The sequence shown here is derived from an EMBL/GenBank/DDBJ whole genome shotgun (WGS) entry which is preliminary data.</text>
</comment>
<evidence type="ECO:0000313" key="2">
    <source>
        <dbReference type="EMBL" id="KJY73292.1"/>
    </source>
</evidence>
<dbReference type="InterPro" id="IPR001753">
    <property type="entry name" value="Enoyl-CoA_hydra/iso"/>
</dbReference>
<dbReference type="RefSeq" id="WP_045985916.1">
    <property type="nucleotide sequence ID" value="NZ_CP063052.1"/>
</dbReference>
<dbReference type="AlphaFoldDB" id="A0A837G764"/>
<dbReference type="SUPFAM" id="SSF52096">
    <property type="entry name" value="ClpP/crotonase"/>
    <property type="match status" value="1"/>
</dbReference>
<dbReference type="InterPro" id="IPR029045">
    <property type="entry name" value="ClpP/crotonase-like_dom_sf"/>
</dbReference>
<proteinExistence type="inferred from homology"/>
<dbReference type="Gene3D" id="3.90.226.10">
    <property type="entry name" value="2-enoyl-CoA Hydratase, Chain A, domain 1"/>
    <property type="match status" value="1"/>
</dbReference>
<reference evidence="2" key="1">
    <citation type="journal article" date="2015" name="BMC Genomics">
        <title>Genome mining reveals unlocked bioactive potential of marine Gram-negative bacteria.</title>
        <authorList>
            <person name="Machado H."/>
            <person name="Sonnenschein E.C."/>
            <person name="Melchiorsen J."/>
            <person name="Gram L."/>
        </authorList>
    </citation>
    <scope>NUCLEOTIDE SEQUENCE</scope>
    <source>
        <strain evidence="2">S2052</strain>
    </source>
</reference>
<gene>
    <name evidence="2" type="ORF">TW71_11010</name>
</gene>
<evidence type="ECO:0000256" key="1">
    <source>
        <dbReference type="ARBA" id="ARBA00005254"/>
    </source>
</evidence>
<protein>
    <submittedName>
        <fullName evidence="2">Gamma-carboxygeranoyl-CoA hydratase</fullName>
    </submittedName>
</protein>
<sequence>MTTLKDTDYLTCSVDTFGVASLSLNRPDKHNAFNAQVIEQLIESINSLAQLPEVRCLVLRGNGKHFSAGADLGWMQSMADKSEQENQEDASRLAQLMRCLDNFPHPTLAVVHGCAFGGALGLICCCDVAIADHSALFCLSEVKLGLVPATIGPYVNRAIGARQSRRYMLTAERFNANKALEIGLIHEAVEASELEKTVTEIVNQWQLNSPAALTQTKALIRECDSQALDDALIEYTSQLIAKVRVSEQGQEGLKAFFDKRPPSWAMGGRE</sequence>
<dbReference type="InterPro" id="IPR014748">
    <property type="entry name" value="Enoyl-CoA_hydra_C"/>
</dbReference>